<name>A0AAD7CKI1_9AGAR</name>
<proteinExistence type="predicted"/>
<dbReference type="Proteomes" id="UP001221142">
    <property type="component" value="Unassembled WGS sequence"/>
</dbReference>
<organism evidence="3 4">
    <name type="scientific">Roridomyces roridus</name>
    <dbReference type="NCBI Taxonomy" id="1738132"/>
    <lineage>
        <taxon>Eukaryota</taxon>
        <taxon>Fungi</taxon>
        <taxon>Dikarya</taxon>
        <taxon>Basidiomycota</taxon>
        <taxon>Agaricomycotina</taxon>
        <taxon>Agaricomycetes</taxon>
        <taxon>Agaricomycetidae</taxon>
        <taxon>Agaricales</taxon>
        <taxon>Marasmiineae</taxon>
        <taxon>Mycenaceae</taxon>
        <taxon>Roridomyces</taxon>
    </lineage>
</organism>
<accession>A0AAD7CKI1</accession>
<sequence length="110" mass="12268">MPRAPWLLFDLFKLILVDRAAGVIWLAMEDTGSYPRAYFFDNQSQTRSSHGRRHDPSPNLQEENTWSSRIVAAAQVYQDSGTPSSAVSLGKCVSIEAKNQPKTRVGVDKT</sequence>
<evidence type="ECO:0000313" key="3">
    <source>
        <dbReference type="EMBL" id="KAJ7651094.1"/>
    </source>
</evidence>
<feature type="region of interest" description="Disordered" evidence="1">
    <location>
        <begin position="43"/>
        <end position="64"/>
    </location>
</feature>
<dbReference type="EMBL" id="JARKIF010000001">
    <property type="protein sequence ID" value="KAJ7651094.1"/>
    <property type="molecule type" value="Genomic_DNA"/>
</dbReference>
<dbReference type="AlphaFoldDB" id="A0AAD7CKI1"/>
<evidence type="ECO:0000313" key="4">
    <source>
        <dbReference type="Proteomes" id="UP001221142"/>
    </source>
</evidence>
<evidence type="ECO:0008006" key="5">
    <source>
        <dbReference type="Google" id="ProtNLM"/>
    </source>
</evidence>
<feature type="chain" id="PRO_5041991557" description="Secreted protein" evidence="2">
    <location>
        <begin position="23"/>
        <end position="110"/>
    </location>
</feature>
<keyword evidence="2" id="KW-0732">Signal</keyword>
<gene>
    <name evidence="3" type="ORF">FB45DRAFT_889619</name>
</gene>
<keyword evidence="4" id="KW-1185">Reference proteome</keyword>
<evidence type="ECO:0000256" key="2">
    <source>
        <dbReference type="SAM" id="SignalP"/>
    </source>
</evidence>
<feature type="signal peptide" evidence="2">
    <location>
        <begin position="1"/>
        <end position="22"/>
    </location>
</feature>
<reference evidence="3" key="1">
    <citation type="submission" date="2023-03" db="EMBL/GenBank/DDBJ databases">
        <title>Massive genome expansion in bonnet fungi (Mycena s.s.) driven by repeated elements and novel gene families across ecological guilds.</title>
        <authorList>
            <consortium name="Lawrence Berkeley National Laboratory"/>
            <person name="Harder C.B."/>
            <person name="Miyauchi S."/>
            <person name="Viragh M."/>
            <person name="Kuo A."/>
            <person name="Thoen E."/>
            <person name="Andreopoulos B."/>
            <person name="Lu D."/>
            <person name="Skrede I."/>
            <person name="Drula E."/>
            <person name="Henrissat B."/>
            <person name="Morin E."/>
            <person name="Kohler A."/>
            <person name="Barry K."/>
            <person name="LaButti K."/>
            <person name="Morin E."/>
            <person name="Salamov A."/>
            <person name="Lipzen A."/>
            <person name="Mereny Z."/>
            <person name="Hegedus B."/>
            <person name="Baldrian P."/>
            <person name="Stursova M."/>
            <person name="Weitz H."/>
            <person name="Taylor A."/>
            <person name="Grigoriev I.V."/>
            <person name="Nagy L.G."/>
            <person name="Martin F."/>
            <person name="Kauserud H."/>
        </authorList>
    </citation>
    <scope>NUCLEOTIDE SEQUENCE</scope>
    <source>
        <strain evidence="3">9284</strain>
    </source>
</reference>
<comment type="caution">
    <text evidence="3">The sequence shown here is derived from an EMBL/GenBank/DDBJ whole genome shotgun (WGS) entry which is preliminary data.</text>
</comment>
<evidence type="ECO:0000256" key="1">
    <source>
        <dbReference type="SAM" id="MobiDB-lite"/>
    </source>
</evidence>
<protein>
    <recommendedName>
        <fullName evidence="5">Secreted protein</fullName>
    </recommendedName>
</protein>